<dbReference type="PRINTS" id="PR00866">
    <property type="entry name" value="RNADNAPOLMS"/>
</dbReference>
<reference evidence="9 10" key="1">
    <citation type="submission" date="2018-10" db="EMBL/GenBank/DDBJ databases">
        <title>Comparative analysis of microorganisms from saline springs in Andes Mountain Range, Colombia.</title>
        <authorList>
            <person name="Rubin E."/>
        </authorList>
    </citation>
    <scope>NUCLEOTIDE SEQUENCE [LARGE SCALE GENOMIC DNA]</scope>
    <source>
        <strain evidence="9 10">USBA 36</strain>
    </source>
</reference>
<dbReference type="AlphaFoldDB" id="A0A420W9Z6"/>
<comment type="caution">
    <text evidence="9">The sequence shown here is derived from an EMBL/GenBank/DDBJ whole genome shotgun (WGS) entry which is preliminary data.</text>
</comment>
<dbReference type="GO" id="GO:0003723">
    <property type="term" value="F:RNA binding"/>
    <property type="evidence" value="ECO:0007669"/>
    <property type="project" value="InterPro"/>
</dbReference>
<dbReference type="GO" id="GO:0051607">
    <property type="term" value="P:defense response to virus"/>
    <property type="evidence" value="ECO:0007669"/>
    <property type="project" value="UniProtKB-KW"/>
</dbReference>
<dbReference type="RefSeq" id="WP_121222232.1">
    <property type="nucleotide sequence ID" value="NZ_RBIG01000007.1"/>
</dbReference>
<organism evidence="9 10">
    <name type="scientific">Oceanibaculum indicum</name>
    <dbReference type="NCBI Taxonomy" id="526216"/>
    <lineage>
        <taxon>Bacteria</taxon>
        <taxon>Pseudomonadati</taxon>
        <taxon>Pseudomonadota</taxon>
        <taxon>Alphaproteobacteria</taxon>
        <taxon>Rhodospirillales</taxon>
        <taxon>Oceanibaculaceae</taxon>
        <taxon>Oceanibaculum</taxon>
    </lineage>
</organism>
<dbReference type="EMBL" id="RBIG01000007">
    <property type="protein sequence ID" value="RKQ64151.1"/>
    <property type="molecule type" value="Genomic_DNA"/>
</dbReference>
<name>A0A420W9Z6_9PROT</name>
<feature type="domain" description="Reverse transcriptase" evidence="8">
    <location>
        <begin position="14"/>
        <end position="235"/>
    </location>
</feature>
<protein>
    <submittedName>
        <fullName evidence="9">Retron-type reverse transcriptase</fullName>
    </submittedName>
</protein>
<dbReference type="SUPFAM" id="SSF56672">
    <property type="entry name" value="DNA/RNA polymerases"/>
    <property type="match status" value="1"/>
</dbReference>
<dbReference type="Proteomes" id="UP000277424">
    <property type="component" value="Unassembled WGS sequence"/>
</dbReference>
<dbReference type="CDD" id="cd03487">
    <property type="entry name" value="RT_Bac_retron_II"/>
    <property type="match status" value="1"/>
</dbReference>
<sequence length="313" mass="36248">MLIELLSRTSGIPDERLLRISATASQQYKLYTVPKRTGGERLIEHPSRELKAIQRWVIRALINRFPVHDSATAYRIGSGIRENAERHRTSKYTNRYDFMNFFPSFRKEHISIFIKEQSDIIGIDLSERDIDFIANIVCRNGRLTIGAPSSPAITNAMMFAFDKKMHDACKSRDLIFTRYADDIFISASEARKLFNIENLIIDSKRDIHYLNLRINHKKTAMLSKKYHRSITGVVITPQHTLSIGRDRKREIKSLIHRWINGQIDAEKTEYLKGLFSYAIDIEPSFETRLIDKYGADIIKSLRSPENAINTNRS</sequence>
<evidence type="ECO:0000256" key="4">
    <source>
        <dbReference type="ARBA" id="ARBA00022842"/>
    </source>
</evidence>
<evidence type="ECO:0000256" key="2">
    <source>
        <dbReference type="ARBA" id="ARBA00022695"/>
    </source>
</evidence>
<comment type="similarity">
    <text evidence="7">Belongs to the bacterial reverse transcriptase family.</text>
</comment>
<dbReference type="OrthoDB" id="7055795at2"/>
<gene>
    <name evidence="9" type="ORF">BCL74_3661</name>
</gene>
<dbReference type="InterPro" id="IPR043502">
    <property type="entry name" value="DNA/RNA_pol_sf"/>
</dbReference>
<dbReference type="Pfam" id="PF00078">
    <property type="entry name" value="RVT_1"/>
    <property type="match status" value="1"/>
</dbReference>
<dbReference type="GO" id="GO:0003964">
    <property type="term" value="F:RNA-directed DNA polymerase activity"/>
    <property type="evidence" value="ECO:0007669"/>
    <property type="project" value="UniProtKB-KW"/>
</dbReference>
<keyword evidence="1" id="KW-0808">Transferase</keyword>
<keyword evidence="6" id="KW-0051">Antiviral defense</keyword>
<accession>A0A420W9Z6</accession>
<proteinExistence type="inferred from homology"/>
<evidence type="ECO:0000256" key="1">
    <source>
        <dbReference type="ARBA" id="ARBA00022679"/>
    </source>
</evidence>
<dbReference type="GO" id="GO:0046872">
    <property type="term" value="F:metal ion binding"/>
    <property type="evidence" value="ECO:0007669"/>
    <property type="project" value="UniProtKB-KW"/>
</dbReference>
<evidence type="ECO:0000313" key="10">
    <source>
        <dbReference type="Proteomes" id="UP000277424"/>
    </source>
</evidence>
<dbReference type="PROSITE" id="PS50878">
    <property type="entry name" value="RT_POL"/>
    <property type="match status" value="1"/>
</dbReference>
<keyword evidence="2" id="KW-0548">Nucleotidyltransferase</keyword>
<evidence type="ECO:0000256" key="5">
    <source>
        <dbReference type="ARBA" id="ARBA00022918"/>
    </source>
</evidence>
<dbReference type="InterPro" id="IPR000123">
    <property type="entry name" value="Reverse_transcriptase_msDNA"/>
</dbReference>
<dbReference type="InterPro" id="IPR000477">
    <property type="entry name" value="RT_dom"/>
</dbReference>
<dbReference type="NCBIfam" id="NF038233">
    <property type="entry name" value="retron_St85_RT"/>
    <property type="match status" value="1"/>
</dbReference>
<evidence type="ECO:0000256" key="7">
    <source>
        <dbReference type="ARBA" id="ARBA00034120"/>
    </source>
</evidence>
<evidence type="ECO:0000256" key="6">
    <source>
        <dbReference type="ARBA" id="ARBA00023118"/>
    </source>
</evidence>
<evidence type="ECO:0000259" key="8">
    <source>
        <dbReference type="PROSITE" id="PS50878"/>
    </source>
</evidence>
<evidence type="ECO:0000256" key="3">
    <source>
        <dbReference type="ARBA" id="ARBA00022723"/>
    </source>
</evidence>
<keyword evidence="4" id="KW-0460">Magnesium</keyword>
<keyword evidence="5 9" id="KW-0695">RNA-directed DNA polymerase</keyword>
<keyword evidence="3" id="KW-0479">Metal-binding</keyword>
<evidence type="ECO:0000313" key="9">
    <source>
        <dbReference type="EMBL" id="RKQ64151.1"/>
    </source>
</evidence>